<dbReference type="SMART" id="SM00822">
    <property type="entry name" value="PKS_KR"/>
    <property type="match status" value="1"/>
</dbReference>
<proteinExistence type="inferred from homology"/>
<protein>
    <submittedName>
        <fullName evidence="4">SDR family oxidoreductase</fullName>
    </submittedName>
</protein>
<evidence type="ECO:0000259" key="3">
    <source>
        <dbReference type="SMART" id="SM00822"/>
    </source>
</evidence>
<dbReference type="Gene3D" id="3.40.50.720">
    <property type="entry name" value="NAD(P)-binding Rossmann-like Domain"/>
    <property type="match status" value="2"/>
</dbReference>
<dbReference type="PRINTS" id="PR00080">
    <property type="entry name" value="SDRFAMILY"/>
</dbReference>
<dbReference type="FunFam" id="3.40.50.720:FF:000084">
    <property type="entry name" value="Short-chain dehydrogenase reductase"/>
    <property type="match status" value="1"/>
</dbReference>
<dbReference type="InterPro" id="IPR020904">
    <property type="entry name" value="Sc_DH/Rdtase_CS"/>
</dbReference>
<comment type="caution">
    <text evidence="4">The sequence shown here is derived from an EMBL/GenBank/DDBJ whole genome shotgun (WGS) entry which is preliminary data.</text>
</comment>
<dbReference type="Pfam" id="PF07993">
    <property type="entry name" value="NAD_binding_4"/>
    <property type="match status" value="1"/>
</dbReference>
<dbReference type="PRINTS" id="PR00081">
    <property type="entry name" value="GDHRDH"/>
</dbReference>
<accession>A0A8I1W975</accession>
<dbReference type="RefSeq" id="WP_112866194.1">
    <property type="nucleotide sequence ID" value="NZ_JAFNAA010000016.1"/>
</dbReference>
<sequence length="660" mass="73400">MGYFITGATGFIGRFLLEKLAHRNGNLYCLVRSEAAAEKLQQTAANLNIAPERIHAVYGDITEPLLGLSAEQVQVLQGKITHFFHLAALYDLDAKTEVQIDANVAGTRNAIACAEKLKAGCFHHTSSIAAAGLYRGCFDETMFDQAEHLDSPYFLTKHLAERAVREECRIPWRIYRPGIVVGHSKTGEADRVNGPYFFFKFLQRIRNALPSWMPLLGIEGGRINIVPVDFVVNAMDHLAHLPDLDGQCFHLTDSRPFRTGEVLNIFSEAGHGPKMVLRFNSRLFNLIPGHLMGMLCNYPPVQRISHLLLAEYGIPASALSLINYPTRFDNRRTQKLLEPAGIRCPSLDSYAPQIWDYWERNLDPDLFIDQILHEQLHNKVVLLTGGSSGIGLATAIRLAPTGAHLLLVARKAEQLEEARAAVEQAGGRATCYICDLSDSAACDALIQRIHEEHHKVDVLINNAGRSIRRSVADSYDRFHDFERTMAINYFGALRLILGCLPKMDEQRNGHIINISSIGVLTNSPRFSAYVASKAALESFCRCAASEYSDRGVRFTTINMPLVKTPMIAPTRIYDTVPTLTPEDAANMVVDAIVHKPKRIATKLGIFGAVIHSLSPRMAEVIMNIAFRMFPDSADKSGELPDKNQQQEMIAFAAMLRGIHF</sequence>
<dbReference type="Pfam" id="PF00106">
    <property type="entry name" value="adh_short"/>
    <property type="match status" value="1"/>
</dbReference>
<dbReference type="InterPro" id="IPR036291">
    <property type="entry name" value="NAD(P)-bd_dom_sf"/>
</dbReference>
<evidence type="ECO:0000256" key="2">
    <source>
        <dbReference type="ARBA" id="ARBA00023002"/>
    </source>
</evidence>
<keyword evidence="2" id="KW-0560">Oxidoreductase</keyword>
<organism evidence="4 5">
    <name type="scientific">Plesiomonas shigelloides</name>
    <name type="common">Aeromonas shigelloides</name>
    <dbReference type="NCBI Taxonomy" id="703"/>
    <lineage>
        <taxon>Bacteria</taxon>
        <taxon>Pseudomonadati</taxon>
        <taxon>Pseudomonadota</taxon>
        <taxon>Gammaproteobacteria</taxon>
        <taxon>Enterobacterales</taxon>
        <taxon>Enterobacteriaceae</taxon>
        <taxon>Plesiomonas</taxon>
    </lineage>
</organism>
<dbReference type="CDD" id="cd05263">
    <property type="entry name" value="MupV_like_SDR_e"/>
    <property type="match status" value="1"/>
</dbReference>
<dbReference type="GO" id="GO:0016491">
    <property type="term" value="F:oxidoreductase activity"/>
    <property type="evidence" value="ECO:0007669"/>
    <property type="project" value="UniProtKB-KW"/>
</dbReference>
<dbReference type="Proteomes" id="UP000664658">
    <property type="component" value="Unassembled WGS sequence"/>
</dbReference>
<dbReference type="InterPro" id="IPR057313">
    <property type="entry name" value="Maqu_2507-like"/>
</dbReference>
<dbReference type="InterPro" id="IPR057326">
    <property type="entry name" value="KR_dom"/>
</dbReference>
<dbReference type="AlphaFoldDB" id="A0A8I1W975"/>
<dbReference type="PANTHER" id="PTHR44196:SF1">
    <property type="entry name" value="DEHYDROGENASE_REDUCTASE SDR FAMILY MEMBER 7B"/>
    <property type="match status" value="1"/>
</dbReference>
<comment type="similarity">
    <text evidence="1">Belongs to the short-chain dehydrogenases/reductases (SDR) family.</text>
</comment>
<dbReference type="InterPro" id="IPR002347">
    <property type="entry name" value="SDR_fam"/>
</dbReference>
<dbReference type="SUPFAM" id="SSF51735">
    <property type="entry name" value="NAD(P)-binding Rossmann-fold domains"/>
    <property type="match status" value="2"/>
</dbReference>
<dbReference type="NCBIfam" id="NF005539">
    <property type="entry name" value="PRK07201.1"/>
    <property type="match status" value="1"/>
</dbReference>
<reference evidence="4" key="1">
    <citation type="submission" date="2021-03" db="EMBL/GenBank/DDBJ databases">
        <title>Plesiomonas shigelloides zfcc0051, isolated from zebrafish feces.</title>
        <authorList>
            <person name="Vanderhoek Z."/>
            <person name="Gaulke C."/>
        </authorList>
    </citation>
    <scope>NUCLEOTIDE SEQUENCE</scope>
    <source>
        <strain evidence="4">Zfcc0051</strain>
    </source>
</reference>
<dbReference type="CDD" id="cd05233">
    <property type="entry name" value="SDR_c"/>
    <property type="match status" value="1"/>
</dbReference>
<evidence type="ECO:0000256" key="1">
    <source>
        <dbReference type="ARBA" id="ARBA00006484"/>
    </source>
</evidence>
<dbReference type="InterPro" id="IPR013120">
    <property type="entry name" value="FAR_NAD-bd"/>
</dbReference>
<name>A0A8I1W975_PLESH</name>
<evidence type="ECO:0000313" key="5">
    <source>
        <dbReference type="Proteomes" id="UP000664658"/>
    </source>
</evidence>
<gene>
    <name evidence="4" type="ORF">J2R62_13620</name>
</gene>
<dbReference type="PROSITE" id="PS00061">
    <property type="entry name" value="ADH_SHORT"/>
    <property type="match status" value="1"/>
</dbReference>
<evidence type="ECO:0000313" key="4">
    <source>
        <dbReference type="EMBL" id="MBO1109236.1"/>
    </source>
</evidence>
<dbReference type="EMBL" id="JAFNAA010000016">
    <property type="protein sequence ID" value="MBO1109236.1"/>
    <property type="molecule type" value="Genomic_DNA"/>
</dbReference>
<dbReference type="PANTHER" id="PTHR44196">
    <property type="entry name" value="DEHYDROGENASE/REDUCTASE SDR FAMILY MEMBER 7B"/>
    <property type="match status" value="1"/>
</dbReference>
<feature type="domain" description="Ketoreductase" evidence="3">
    <location>
        <begin position="379"/>
        <end position="565"/>
    </location>
</feature>
<dbReference type="GO" id="GO:0016020">
    <property type="term" value="C:membrane"/>
    <property type="evidence" value="ECO:0007669"/>
    <property type="project" value="TreeGrafter"/>
</dbReference>